<accession>A0A6N9NMS3</accession>
<feature type="signal peptide" evidence="1">
    <location>
        <begin position="1"/>
        <end position="19"/>
    </location>
</feature>
<keyword evidence="1" id="KW-0732">Signal</keyword>
<dbReference type="AlphaFoldDB" id="A0A6N9NMS3"/>
<proteinExistence type="predicted"/>
<name>A0A6N9NMS3_9FLAO</name>
<dbReference type="InterPro" id="IPR019619">
    <property type="entry name" value="DUF2490"/>
</dbReference>
<evidence type="ECO:0000256" key="1">
    <source>
        <dbReference type="SAM" id="SignalP"/>
    </source>
</evidence>
<keyword evidence="3" id="KW-1185">Reference proteome</keyword>
<evidence type="ECO:0000313" key="2">
    <source>
        <dbReference type="EMBL" id="NBG67159.1"/>
    </source>
</evidence>
<dbReference type="RefSeq" id="WP_160634102.1">
    <property type="nucleotide sequence ID" value="NZ_WWNE01000012.1"/>
</dbReference>
<dbReference type="EMBL" id="WWNE01000012">
    <property type="protein sequence ID" value="NBG67159.1"/>
    <property type="molecule type" value="Genomic_DNA"/>
</dbReference>
<organism evidence="2 3">
    <name type="scientific">Acidiluteibacter ferrifornacis</name>
    <dbReference type="NCBI Taxonomy" id="2692424"/>
    <lineage>
        <taxon>Bacteria</taxon>
        <taxon>Pseudomonadati</taxon>
        <taxon>Bacteroidota</taxon>
        <taxon>Flavobacteriia</taxon>
        <taxon>Flavobacteriales</taxon>
        <taxon>Cryomorphaceae</taxon>
        <taxon>Acidiluteibacter</taxon>
    </lineage>
</organism>
<evidence type="ECO:0000313" key="3">
    <source>
        <dbReference type="Proteomes" id="UP000470771"/>
    </source>
</evidence>
<sequence length="247" mass="28907">MKHSIFTLLVTFFTSIVAAQNVNYNEARSWFLLLNRAQLSDHWSVTNELHERTFEIFADQGQFLFRPSLDYHFNANSEASVGYTFINMVPRGKAKGINLNEHNVWEQLFFSFSSGKVKFQNRIRQEHRWVERIVVQNNELVKSGTNYSNRFRYRMTASIDVFTFKKSGHTVFVNAFDEIWLNQCSNLMPTNFARNWLYVGAGYAFDKATKIQLGYMNQYDNLGGNLYSSTPIGQLTFIKNFDFRKTE</sequence>
<protein>
    <submittedName>
        <fullName evidence="2">DUF2490 domain-containing protein</fullName>
    </submittedName>
</protein>
<feature type="chain" id="PRO_5026874857" evidence="1">
    <location>
        <begin position="20"/>
        <end position="247"/>
    </location>
</feature>
<dbReference type="Proteomes" id="UP000470771">
    <property type="component" value="Unassembled WGS sequence"/>
</dbReference>
<gene>
    <name evidence="2" type="ORF">GQN54_13600</name>
</gene>
<reference evidence="2 3" key="1">
    <citation type="submission" date="2019-12" db="EMBL/GenBank/DDBJ databases">
        <authorList>
            <person name="Zhao J."/>
        </authorList>
    </citation>
    <scope>NUCLEOTIDE SEQUENCE [LARGE SCALE GENOMIC DNA]</scope>
    <source>
        <strain evidence="2 3">S-15</strain>
    </source>
</reference>
<dbReference type="Pfam" id="PF10677">
    <property type="entry name" value="DUF2490"/>
    <property type="match status" value="1"/>
</dbReference>
<comment type="caution">
    <text evidence="2">The sequence shown here is derived from an EMBL/GenBank/DDBJ whole genome shotgun (WGS) entry which is preliminary data.</text>
</comment>